<reference evidence="1 2" key="1">
    <citation type="submission" date="2024-04" db="EMBL/GenBank/DDBJ databases">
        <authorList>
            <person name="Fracassetti M."/>
        </authorList>
    </citation>
    <scope>NUCLEOTIDE SEQUENCE [LARGE SCALE GENOMIC DNA]</scope>
</reference>
<gene>
    <name evidence="1" type="ORF">LTRI10_LOCUS13601</name>
</gene>
<proteinExistence type="predicted"/>
<accession>A0AAV2DCG5</accession>
<evidence type="ECO:0000313" key="1">
    <source>
        <dbReference type="EMBL" id="CAL1371543.1"/>
    </source>
</evidence>
<sequence>MCCASTHYGSPAVRATASEQWNIQFSPLGGDNEARSFEERKSTFGHGRSLMLGSDIKSECSLESWKF</sequence>
<name>A0AAV2DCG5_9ROSI</name>
<dbReference type="EMBL" id="OZ034815">
    <property type="protein sequence ID" value="CAL1371543.1"/>
    <property type="molecule type" value="Genomic_DNA"/>
</dbReference>
<organism evidence="1 2">
    <name type="scientific">Linum trigynum</name>
    <dbReference type="NCBI Taxonomy" id="586398"/>
    <lineage>
        <taxon>Eukaryota</taxon>
        <taxon>Viridiplantae</taxon>
        <taxon>Streptophyta</taxon>
        <taxon>Embryophyta</taxon>
        <taxon>Tracheophyta</taxon>
        <taxon>Spermatophyta</taxon>
        <taxon>Magnoliopsida</taxon>
        <taxon>eudicotyledons</taxon>
        <taxon>Gunneridae</taxon>
        <taxon>Pentapetalae</taxon>
        <taxon>rosids</taxon>
        <taxon>fabids</taxon>
        <taxon>Malpighiales</taxon>
        <taxon>Linaceae</taxon>
        <taxon>Linum</taxon>
    </lineage>
</organism>
<keyword evidence="2" id="KW-1185">Reference proteome</keyword>
<protein>
    <submittedName>
        <fullName evidence="1">Uncharacterized protein</fullName>
    </submittedName>
</protein>
<dbReference type="AlphaFoldDB" id="A0AAV2DCG5"/>
<dbReference type="Proteomes" id="UP001497516">
    <property type="component" value="Chromosome 2"/>
</dbReference>
<evidence type="ECO:0000313" key="2">
    <source>
        <dbReference type="Proteomes" id="UP001497516"/>
    </source>
</evidence>